<keyword evidence="1" id="KW-0808">Transferase</keyword>
<keyword evidence="1" id="KW-0548">Nucleotidyltransferase</keyword>
<proteinExistence type="predicted"/>
<sequence length="172" mass="19468">MSKEKPCNLKQAKILFNTLLKAQLNPTSEYKIYEQVFLPIILKNLKSNVMQGNSEACYTLAKVYEVDFLTQPKDEYNSILLTLIGYKLGDTECKKIVESEPSKYTILEYTANNFIKNCAENREVCFDDAVLLAASPLSYRETISNSDVNGSGNYFDHSAYISDIPELLGNQH</sequence>
<gene>
    <name evidence="1" type="ORF">RBEAN4_1245</name>
</gene>
<dbReference type="RefSeq" id="WP_011476938.1">
    <property type="nucleotide sequence ID" value="NZ_LAOI01000001.1"/>
</dbReference>
<protein>
    <submittedName>
        <fullName evidence="1">Putative mannose-1-phosphate guanylyltransferase</fullName>
    </submittedName>
</protein>
<dbReference type="GO" id="GO:0016779">
    <property type="term" value="F:nucleotidyltransferase activity"/>
    <property type="evidence" value="ECO:0007669"/>
    <property type="project" value="UniProtKB-KW"/>
</dbReference>
<dbReference type="Proteomes" id="UP000033661">
    <property type="component" value="Unassembled WGS sequence"/>
</dbReference>
<comment type="caution">
    <text evidence="1">The sequence shown here is derived from an EMBL/GenBank/DDBJ whole genome shotgun (WGS) entry which is preliminary data.</text>
</comment>
<accession>A0A0F3QD92</accession>
<name>A0A0F3QD92_RICBE</name>
<evidence type="ECO:0000313" key="1">
    <source>
        <dbReference type="EMBL" id="KJV90242.1"/>
    </source>
</evidence>
<dbReference type="PATRIC" id="fig|1359193.3.peg.1204"/>
<dbReference type="AlphaFoldDB" id="A0A0F3QD92"/>
<reference evidence="1 2" key="1">
    <citation type="submission" date="2015-02" db="EMBL/GenBank/DDBJ databases">
        <title>Genome Sequencing of Rickettsiales.</title>
        <authorList>
            <person name="Daugherty S.C."/>
            <person name="Su Q."/>
            <person name="Abolude K."/>
            <person name="Beier-Sexton M."/>
            <person name="Carlyon J.A."/>
            <person name="Carter R."/>
            <person name="Day N.P."/>
            <person name="Dumler S.J."/>
            <person name="Dyachenko V."/>
            <person name="Godinez A."/>
            <person name="Kurtti T.J."/>
            <person name="Lichay M."/>
            <person name="Mullins K.E."/>
            <person name="Ott S."/>
            <person name="Pappas-Brown V."/>
            <person name="Paris D.H."/>
            <person name="Patel P."/>
            <person name="Richards A.L."/>
            <person name="Sadzewicz L."/>
            <person name="Sears K."/>
            <person name="Seidman D."/>
            <person name="Sengamalay N."/>
            <person name="Stenos J."/>
            <person name="Tallon L.J."/>
            <person name="Vincent G."/>
            <person name="Fraser C.M."/>
            <person name="Munderloh U."/>
            <person name="Dunning-Hotopp J.C."/>
        </authorList>
    </citation>
    <scope>NUCLEOTIDE SEQUENCE [LARGE SCALE GENOMIC DNA]</scope>
    <source>
        <strain evidence="1 2">RML An4</strain>
    </source>
</reference>
<keyword evidence="2" id="KW-1185">Reference proteome</keyword>
<dbReference type="EMBL" id="LAOI01000001">
    <property type="protein sequence ID" value="KJV90242.1"/>
    <property type="molecule type" value="Genomic_DNA"/>
</dbReference>
<evidence type="ECO:0000313" key="2">
    <source>
        <dbReference type="Proteomes" id="UP000033661"/>
    </source>
</evidence>
<organism evidence="1 2">
    <name type="scientific">Rickettsia bellii str. RML An4</name>
    <dbReference type="NCBI Taxonomy" id="1359193"/>
    <lineage>
        <taxon>Bacteria</taxon>
        <taxon>Pseudomonadati</taxon>
        <taxon>Pseudomonadota</taxon>
        <taxon>Alphaproteobacteria</taxon>
        <taxon>Rickettsiales</taxon>
        <taxon>Rickettsiaceae</taxon>
        <taxon>Rickettsieae</taxon>
        <taxon>Rickettsia</taxon>
        <taxon>belli group</taxon>
    </lineage>
</organism>